<feature type="transmembrane region" description="Helical" evidence="7">
    <location>
        <begin position="69"/>
        <end position="88"/>
    </location>
</feature>
<dbReference type="Gene3D" id="2.30.30.60">
    <property type="match status" value="1"/>
</dbReference>
<accession>A0A1G9X2G7</accession>
<dbReference type="Pfam" id="PF00924">
    <property type="entry name" value="MS_channel_2nd"/>
    <property type="match status" value="1"/>
</dbReference>
<dbReference type="Pfam" id="PF21082">
    <property type="entry name" value="MS_channel_3rd"/>
    <property type="match status" value="1"/>
</dbReference>
<protein>
    <submittedName>
        <fullName evidence="10">Small-conductance mechanosensitive channel</fullName>
    </submittedName>
</protein>
<dbReference type="PANTHER" id="PTHR30221:SF1">
    <property type="entry name" value="SMALL-CONDUCTANCE MECHANOSENSITIVE CHANNEL"/>
    <property type="match status" value="1"/>
</dbReference>
<feature type="domain" description="Mechanosensitive ion channel MscS C-terminal" evidence="9">
    <location>
        <begin position="189"/>
        <end position="273"/>
    </location>
</feature>
<keyword evidence="11" id="KW-1185">Reference proteome</keyword>
<evidence type="ECO:0000256" key="3">
    <source>
        <dbReference type="ARBA" id="ARBA00022475"/>
    </source>
</evidence>
<dbReference type="GO" id="GO:0008381">
    <property type="term" value="F:mechanosensitive monoatomic ion channel activity"/>
    <property type="evidence" value="ECO:0007669"/>
    <property type="project" value="InterPro"/>
</dbReference>
<keyword evidence="6 7" id="KW-0472">Membrane</keyword>
<reference evidence="11" key="1">
    <citation type="submission" date="2016-10" db="EMBL/GenBank/DDBJ databases">
        <authorList>
            <person name="Varghese N."/>
            <person name="Submissions S."/>
        </authorList>
    </citation>
    <scope>NUCLEOTIDE SEQUENCE [LARGE SCALE GENOMIC DNA]</scope>
    <source>
        <strain evidence="11">CGMCC 1.10119</strain>
    </source>
</reference>
<dbReference type="RefSeq" id="WP_089698422.1">
    <property type="nucleotide sequence ID" value="NZ_FNHL01000004.1"/>
</dbReference>
<comment type="similarity">
    <text evidence="2">Belongs to the MscS (TC 1.A.23) family.</text>
</comment>
<evidence type="ECO:0000256" key="5">
    <source>
        <dbReference type="ARBA" id="ARBA00022989"/>
    </source>
</evidence>
<keyword evidence="4 7" id="KW-0812">Transmembrane</keyword>
<dbReference type="OrthoDB" id="31543at2157"/>
<dbReference type="InterPro" id="IPR006685">
    <property type="entry name" value="MscS_channel_2nd"/>
</dbReference>
<evidence type="ECO:0000256" key="6">
    <source>
        <dbReference type="ARBA" id="ARBA00023136"/>
    </source>
</evidence>
<dbReference type="InterPro" id="IPR045275">
    <property type="entry name" value="MscS_archaea/bacteria_type"/>
</dbReference>
<dbReference type="InterPro" id="IPR023408">
    <property type="entry name" value="MscS_beta-dom_sf"/>
</dbReference>
<dbReference type="Proteomes" id="UP000199451">
    <property type="component" value="Unassembled WGS sequence"/>
</dbReference>
<evidence type="ECO:0000256" key="7">
    <source>
        <dbReference type="SAM" id="Phobius"/>
    </source>
</evidence>
<keyword evidence="5 7" id="KW-1133">Transmembrane helix</keyword>
<evidence type="ECO:0000256" key="1">
    <source>
        <dbReference type="ARBA" id="ARBA00004651"/>
    </source>
</evidence>
<dbReference type="STRING" id="660521.SAMN04487949_2814"/>
<evidence type="ECO:0000256" key="4">
    <source>
        <dbReference type="ARBA" id="ARBA00022692"/>
    </source>
</evidence>
<dbReference type="Gene3D" id="1.10.287.1260">
    <property type="match status" value="1"/>
</dbReference>
<dbReference type="AlphaFoldDB" id="A0A1G9X2G7"/>
<feature type="transmembrane region" description="Helical" evidence="7">
    <location>
        <begin position="26"/>
        <end position="48"/>
    </location>
</feature>
<comment type="subcellular location">
    <subcellularLocation>
        <location evidence="1">Cell membrane</location>
        <topology evidence="1">Multi-pass membrane protein</topology>
    </subcellularLocation>
</comment>
<dbReference type="Gene3D" id="3.30.70.100">
    <property type="match status" value="1"/>
</dbReference>
<gene>
    <name evidence="10" type="ORF">SAMN04487949_2814</name>
</gene>
<dbReference type="InterPro" id="IPR010920">
    <property type="entry name" value="LSM_dom_sf"/>
</dbReference>
<keyword evidence="3" id="KW-1003">Cell membrane</keyword>
<organism evidence="10 11">
    <name type="scientific">Halogranum gelatinilyticum</name>
    <dbReference type="NCBI Taxonomy" id="660521"/>
    <lineage>
        <taxon>Archaea</taxon>
        <taxon>Methanobacteriati</taxon>
        <taxon>Methanobacteriota</taxon>
        <taxon>Stenosarchaea group</taxon>
        <taxon>Halobacteria</taxon>
        <taxon>Halobacteriales</taxon>
        <taxon>Haloferacaceae</taxon>
    </lineage>
</organism>
<name>A0A1G9X2G7_9EURY</name>
<dbReference type="EMBL" id="FNHL01000004">
    <property type="protein sequence ID" value="SDM90954.1"/>
    <property type="molecule type" value="Genomic_DNA"/>
</dbReference>
<evidence type="ECO:0000313" key="11">
    <source>
        <dbReference type="Proteomes" id="UP000199451"/>
    </source>
</evidence>
<dbReference type="InterPro" id="IPR049278">
    <property type="entry name" value="MS_channel_C"/>
</dbReference>
<dbReference type="GO" id="GO:0005886">
    <property type="term" value="C:plasma membrane"/>
    <property type="evidence" value="ECO:0007669"/>
    <property type="project" value="UniProtKB-SubCell"/>
</dbReference>
<dbReference type="SUPFAM" id="SSF50182">
    <property type="entry name" value="Sm-like ribonucleoproteins"/>
    <property type="match status" value="1"/>
</dbReference>
<evidence type="ECO:0000256" key="2">
    <source>
        <dbReference type="ARBA" id="ARBA00008017"/>
    </source>
</evidence>
<evidence type="ECO:0000259" key="9">
    <source>
        <dbReference type="Pfam" id="PF21082"/>
    </source>
</evidence>
<dbReference type="SUPFAM" id="SSF82689">
    <property type="entry name" value="Mechanosensitive channel protein MscS (YggB), C-terminal domain"/>
    <property type="match status" value="1"/>
</dbReference>
<dbReference type="InterPro" id="IPR011066">
    <property type="entry name" value="MscS_channel_C_sf"/>
</dbReference>
<evidence type="ECO:0000313" key="10">
    <source>
        <dbReference type="EMBL" id="SDM90954.1"/>
    </source>
</evidence>
<dbReference type="PANTHER" id="PTHR30221">
    <property type="entry name" value="SMALL-CONDUCTANCE MECHANOSENSITIVE CHANNEL"/>
    <property type="match status" value="1"/>
</dbReference>
<sequence>MWFQTLPQTPWLQDLLDLWAGRLAPFLEGAGLFVVTALLIYLPGRFLVVPGARRLMDWAGTNDTFELPFLKVLHAGITIFALFNAAVASDFSDFLQATEAVVAGATIAIGFASKDVLNNLVSGVFIVADPKFNIGDWIQWNGQEGIIEDISFRVTRVHTFNNELISVPNSELTANAVTNPVAKEHLRSTYQFGVGYESDLEEAKRIIVDEALAHPDILDRPRPSVRVQDLAPSAVTLQARFWVRDPAQLDLSKVRSEYIQGVKERFDQAGIEMPYPYQQLTGSIDIRGADRQSTEPLKSESVTHD</sequence>
<evidence type="ECO:0000259" key="8">
    <source>
        <dbReference type="Pfam" id="PF00924"/>
    </source>
</evidence>
<feature type="domain" description="Mechanosensitive ion channel MscS" evidence="8">
    <location>
        <begin position="115"/>
        <end position="180"/>
    </location>
</feature>
<proteinExistence type="inferred from homology"/>